<reference evidence="1 2" key="1">
    <citation type="journal article" date="2011" name="J. Bacteriol.">
        <title>Genome sequence of 'Pedosphaera parvula' Ellin514, an aerobic Verrucomicrobial isolate from pasture soil.</title>
        <authorList>
            <person name="Kant R."/>
            <person name="van Passel M.W."/>
            <person name="Sangwan P."/>
            <person name="Palva A."/>
            <person name="Lucas S."/>
            <person name="Copeland A."/>
            <person name="Lapidus A."/>
            <person name="Glavina Del Rio T."/>
            <person name="Dalin E."/>
            <person name="Tice H."/>
            <person name="Bruce D."/>
            <person name="Goodwin L."/>
            <person name="Pitluck S."/>
            <person name="Chertkov O."/>
            <person name="Larimer F.W."/>
            <person name="Land M.L."/>
            <person name="Hauser L."/>
            <person name="Brettin T.S."/>
            <person name="Detter J.C."/>
            <person name="Han S."/>
            <person name="de Vos W.M."/>
            <person name="Janssen P.H."/>
            <person name="Smidt H."/>
        </authorList>
    </citation>
    <scope>NUCLEOTIDE SEQUENCE [LARGE SCALE GENOMIC DNA]</scope>
    <source>
        <strain evidence="1 2">Ellin514</strain>
    </source>
</reference>
<organism evidence="1 2">
    <name type="scientific">Pedosphaera parvula (strain Ellin514)</name>
    <dbReference type="NCBI Taxonomy" id="320771"/>
    <lineage>
        <taxon>Bacteria</taxon>
        <taxon>Pseudomonadati</taxon>
        <taxon>Verrucomicrobiota</taxon>
        <taxon>Pedosphaerae</taxon>
        <taxon>Pedosphaerales</taxon>
        <taxon>Pedosphaeraceae</taxon>
        <taxon>Pedosphaera</taxon>
    </lineage>
</organism>
<sequence>MILYPDGTEIRVGDAVLLHHRAYAGVVQHIIDLPEDVERWNLEAPGLMIDTSYGGLVFLPKDSLDEDEIIFVSRAVA</sequence>
<gene>
    <name evidence="1" type="ORF">Cflav_PD6226</name>
</gene>
<dbReference type="EMBL" id="ABOX02000015">
    <property type="protein sequence ID" value="EEF60635.1"/>
    <property type="molecule type" value="Genomic_DNA"/>
</dbReference>
<evidence type="ECO:0000313" key="1">
    <source>
        <dbReference type="EMBL" id="EEF60635.1"/>
    </source>
</evidence>
<dbReference type="OrthoDB" id="9181474at2"/>
<proteinExistence type="predicted"/>
<dbReference type="RefSeq" id="WP_007415351.1">
    <property type="nucleotide sequence ID" value="NZ_ABOX02000015.1"/>
</dbReference>
<accession>B9XHQ7</accession>
<keyword evidence="2" id="KW-1185">Reference proteome</keyword>
<protein>
    <submittedName>
        <fullName evidence="1">Uncharacterized protein</fullName>
    </submittedName>
</protein>
<name>B9XHQ7_PEDPL</name>
<evidence type="ECO:0000313" key="2">
    <source>
        <dbReference type="Proteomes" id="UP000003688"/>
    </source>
</evidence>
<dbReference type="AlphaFoldDB" id="B9XHQ7"/>
<comment type="caution">
    <text evidence="1">The sequence shown here is derived from an EMBL/GenBank/DDBJ whole genome shotgun (WGS) entry which is preliminary data.</text>
</comment>
<dbReference type="Proteomes" id="UP000003688">
    <property type="component" value="Unassembled WGS sequence"/>
</dbReference>